<sequence length="114" mass="12333">MEGDGLLGLSSAGEGLHGGAFASSLHDCARFGLLFTPSWNVVAEERVVPEDYLDAVYAAVNAGIYGKGFQGPRMIRSFGEDDPPKGTSYQWDAIFADGDLYKSWARRLGALRFP</sequence>
<dbReference type="Gene3D" id="3.40.710.10">
    <property type="entry name" value="DD-peptidase/beta-lactamase superfamily"/>
    <property type="match status" value="1"/>
</dbReference>
<comment type="caution">
    <text evidence="1">The sequence shown here is derived from an EMBL/GenBank/DDBJ whole genome shotgun (WGS) entry which is preliminary data.</text>
</comment>
<evidence type="ECO:0000313" key="1">
    <source>
        <dbReference type="EMBL" id="MBK1790027.1"/>
    </source>
</evidence>
<dbReference type="InterPro" id="IPR012338">
    <property type="entry name" value="Beta-lactam/transpept-like"/>
</dbReference>
<reference evidence="1" key="1">
    <citation type="submission" date="2021-01" db="EMBL/GenBank/DDBJ databases">
        <title>Modified the classification status of verrucomicrobia.</title>
        <authorList>
            <person name="Feng X."/>
        </authorList>
    </citation>
    <scope>NUCLEOTIDE SEQUENCE</scope>
    <source>
        <strain evidence="1">_KCTC 22039</strain>
    </source>
</reference>
<accession>A0A8J7MCM4</accession>
<evidence type="ECO:0000313" key="2">
    <source>
        <dbReference type="Proteomes" id="UP000624703"/>
    </source>
</evidence>
<dbReference type="RefSeq" id="WP_200310069.1">
    <property type="nucleotide sequence ID" value="NZ_JAENIM010000012.1"/>
</dbReference>
<name>A0A8J7MCM4_9BACT</name>
<protein>
    <submittedName>
        <fullName evidence="1">Uncharacterized protein</fullName>
    </submittedName>
</protein>
<keyword evidence="2" id="KW-1185">Reference proteome</keyword>
<gene>
    <name evidence="1" type="ORF">JIN82_02530</name>
</gene>
<proteinExistence type="predicted"/>
<dbReference type="EMBL" id="JAENIM010000012">
    <property type="protein sequence ID" value="MBK1790027.1"/>
    <property type="molecule type" value="Genomic_DNA"/>
</dbReference>
<dbReference type="AlphaFoldDB" id="A0A8J7MCM4"/>
<organism evidence="1 2">
    <name type="scientific">Persicirhabdus sediminis</name>
    <dbReference type="NCBI Taxonomy" id="454144"/>
    <lineage>
        <taxon>Bacteria</taxon>
        <taxon>Pseudomonadati</taxon>
        <taxon>Verrucomicrobiota</taxon>
        <taxon>Verrucomicrobiia</taxon>
        <taxon>Verrucomicrobiales</taxon>
        <taxon>Verrucomicrobiaceae</taxon>
        <taxon>Persicirhabdus</taxon>
    </lineage>
</organism>
<dbReference type="Proteomes" id="UP000624703">
    <property type="component" value="Unassembled WGS sequence"/>
</dbReference>